<name>A0A078LY27_9STAP</name>
<dbReference type="Pfam" id="PF10958">
    <property type="entry name" value="DUF2759"/>
    <property type="match status" value="1"/>
</dbReference>
<organism evidence="2 3">
    <name type="scientific">Jeotgalicoccus saudimassiliensis</name>
    <dbReference type="NCBI Taxonomy" id="1461582"/>
    <lineage>
        <taxon>Bacteria</taxon>
        <taxon>Bacillati</taxon>
        <taxon>Bacillota</taxon>
        <taxon>Bacilli</taxon>
        <taxon>Bacillales</taxon>
        <taxon>Staphylococcaceae</taxon>
        <taxon>Jeotgalicoccus</taxon>
    </lineage>
</organism>
<dbReference type="HOGENOM" id="CLU_178443_0_0_9"/>
<proteinExistence type="predicted"/>
<dbReference type="eggNOG" id="ENOG50332Q9">
    <property type="taxonomic scope" value="Bacteria"/>
</dbReference>
<evidence type="ECO:0000256" key="1">
    <source>
        <dbReference type="SAM" id="Phobius"/>
    </source>
</evidence>
<evidence type="ECO:0000313" key="2">
    <source>
        <dbReference type="EMBL" id="CEA00043.1"/>
    </source>
</evidence>
<gene>
    <name evidence="2" type="ORF">BN1048_00785</name>
</gene>
<sequence length="78" mass="8161">MPFFDTGELFTIGGVSIRIGINALAILMGLVAVFGVFGLVNSMKAKNLLGAGFSAVTVLVFGLWTLATIFTFGYPDLG</sequence>
<evidence type="ECO:0008006" key="4">
    <source>
        <dbReference type="Google" id="ProtNLM"/>
    </source>
</evidence>
<reference evidence="2 3" key="1">
    <citation type="submission" date="2014-07" db="EMBL/GenBank/DDBJ databases">
        <authorList>
            <person name="Urmite Genomes Urmite Genomes"/>
        </authorList>
    </citation>
    <scope>NUCLEOTIDE SEQUENCE [LARGE SCALE GENOMIC DNA]</scope>
    <source>
        <strain evidence="2 3">13MG44_air</strain>
    </source>
</reference>
<dbReference type="OrthoDB" id="2403413at2"/>
<keyword evidence="1" id="KW-1133">Transmembrane helix</keyword>
<dbReference type="InterPro" id="IPR024490">
    <property type="entry name" value="DUF2759"/>
</dbReference>
<dbReference type="RefSeq" id="WP_035808671.1">
    <property type="nucleotide sequence ID" value="NZ_CCSE01000001.1"/>
</dbReference>
<evidence type="ECO:0000313" key="3">
    <source>
        <dbReference type="Proteomes" id="UP000044136"/>
    </source>
</evidence>
<keyword evidence="3" id="KW-1185">Reference proteome</keyword>
<keyword evidence="1" id="KW-0812">Transmembrane</keyword>
<dbReference type="EMBL" id="CCSE01000001">
    <property type="protein sequence ID" value="CEA00043.1"/>
    <property type="molecule type" value="Genomic_DNA"/>
</dbReference>
<accession>A0A078LY27</accession>
<dbReference type="Proteomes" id="UP000044136">
    <property type="component" value="Unassembled WGS sequence"/>
</dbReference>
<feature type="transmembrane region" description="Helical" evidence="1">
    <location>
        <begin position="20"/>
        <end position="40"/>
    </location>
</feature>
<keyword evidence="1" id="KW-0472">Membrane</keyword>
<protein>
    <recommendedName>
        <fullName evidence="4">DUF2759 domain-containing protein</fullName>
    </recommendedName>
</protein>
<feature type="transmembrane region" description="Helical" evidence="1">
    <location>
        <begin position="52"/>
        <end position="74"/>
    </location>
</feature>
<dbReference type="AlphaFoldDB" id="A0A078LY27"/>